<accession>A0A6G0W6F2</accession>
<dbReference type="EMBL" id="VJMJ01000323">
    <property type="protein sequence ID" value="KAF0722799.1"/>
    <property type="molecule type" value="Genomic_DNA"/>
</dbReference>
<proteinExistence type="predicted"/>
<name>A0A6G0W6F2_9STRA</name>
<feature type="region of interest" description="Disordered" evidence="1">
    <location>
        <begin position="53"/>
        <end position="86"/>
    </location>
</feature>
<protein>
    <submittedName>
        <fullName evidence="2">Uncharacterized protein</fullName>
    </submittedName>
</protein>
<keyword evidence="3" id="KW-1185">Reference proteome</keyword>
<evidence type="ECO:0000313" key="2">
    <source>
        <dbReference type="EMBL" id="KAF0722799.1"/>
    </source>
</evidence>
<feature type="compositionally biased region" description="Basic residues" evidence="1">
    <location>
        <begin position="75"/>
        <end position="86"/>
    </location>
</feature>
<dbReference type="Proteomes" id="UP000481153">
    <property type="component" value="Unassembled WGS sequence"/>
</dbReference>
<gene>
    <name evidence="2" type="ORF">Ae201684_018151</name>
</gene>
<evidence type="ECO:0000313" key="3">
    <source>
        <dbReference type="Proteomes" id="UP000481153"/>
    </source>
</evidence>
<comment type="caution">
    <text evidence="2">The sequence shown here is derived from an EMBL/GenBank/DDBJ whole genome shotgun (WGS) entry which is preliminary data.</text>
</comment>
<reference evidence="2 3" key="1">
    <citation type="submission" date="2019-07" db="EMBL/GenBank/DDBJ databases">
        <title>Genomics analysis of Aphanomyces spp. identifies a new class of oomycete effector associated with host adaptation.</title>
        <authorList>
            <person name="Gaulin E."/>
        </authorList>
    </citation>
    <scope>NUCLEOTIDE SEQUENCE [LARGE SCALE GENOMIC DNA]</scope>
    <source>
        <strain evidence="2 3">ATCC 201684</strain>
    </source>
</reference>
<evidence type="ECO:0000256" key="1">
    <source>
        <dbReference type="SAM" id="MobiDB-lite"/>
    </source>
</evidence>
<sequence>MTNGSKIRMIECKLENGQEPNLDFAWLPGVVMCCAGRRKERAEKFTDPAAGGLEATMAGRTHRGNLNMPRANSVARRRHRASIRAA</sequence>
<organism evidence="2 3">
    <name type="scientific">Aphanomyces euteiches</name>
    <dbReference type="NCBI Taxonomy" id="100861"/>
    <lineage>
        <taxon>Eukaryota</taxon>
        <taxon>Sar</taxon>
        <taxon>Stramenopiles</taxon>
        <taxon>Oomycota</taxon>
        <taxon>Saprolegniomycetes</taxon>
        <taxon>Saprolegniales</taxon>
        <taxon>Verrucalvaceae</taxon>
        <taxon>Aphanomyces</taxon>
    </lineage>
</organism>
<dbReference type="AlphaFoldDB" id="A0A6G0W6F2"/>